<keyword evidence="11" id="KW-0819">tRNA processing</keyword>
<dbReference type="SUPFAM" id="SSF75217">
    <property type="entry name" value="alpha/beta knot"/>
    <property type="match status" value="1"/>
</dbReference>
<comment type="function">
    <text evidence="1">Specifically methylates guanosine-37 in various tRNAs.</text>
</comment>
<name>A0A2H0K6N9_9BACT</name>
<evidence type="ECO:0000259" key="16">
    <source>
        <dbReference type="Pfam" id="PF01746"/>
    </source>
</evidence>
<feature type="domain" description="tRNA methyltransferase TRMD/TRM10-type" evidence="16">
    <location>
        <begin position="1"/>
        <end position="242"/>
    </location>
</feature>
<comment type="subcellular location">
    <subcellularLocation>
        <location evidence="2">Cytoplasm</location>
    </subcellularLocation>
</comment>
<comment type="catalytic activity">
    <reaction evidence="14">
        <text>guanosine(37) in tRNA + S-adenosyl-L-methionine = N(1)-methylguanosine(37) in tRNA + S-adenosyl-L-homocysteine + H(+)</text>
        <dbReference type="Rhea" id="RHEA:36899"/>
        <dbReference type="Rhea" id="RHEA-COMP:10145"/>
        <dbReference type="Rhea" id="RHEA-COMP:10147"/>
        <dbReference type="ChEBI" id="CHEBI:15378"/>
        <dbReference type="ChEBI" id="CHEBI:57856"/>
        <dbReference type="ChEBI" id="CHEBI:59789"/>
        <dbReference type="ChEBI" id="CHEBI:73542"/>
        <dbReference type="ChEBI" id="CHEBI:74269"/>
        <dbReference type="EC" id="2.1.1.228"/>
    </reaction>
</comment>
<dbReference type="GO" id="GO:0005829">
    <property type="term" value="C:cytosol"/>
    <property type="evidence" value="ECO:0007669"/>
    <property type="project" value="TreeGrafter"/>
</dbReference>
<keyword evidence="8" id="KW-0489">Methyltransferase</keyword>
<evidence type="ECO:0000256" key="11">
    <source>
        <dbReference type="ARBA" id="ARBA00022694"/>
    </source>
</evidence>
<evidence type="ECO:0000313" key="17">
    <source>
        <dbReference type="EMBL" id="PIQ66921.1"/>
    </source>
</evidence>
<evidence type="ECO:0000256" key="9">
    <source>
        <dbReference type="ARBA" id="ARBA00022679"/>
    </source>
</evidence>
<dbReference type="Proteomes" id="UP000229834">
    <property type="component" value="Unassembled WGS sequence"/>
</dbReference>
<dbReference type="GO" id="GO:0052906">
    <property type="term" value="F:tRNA (guanine(37)-N1)-methyltransferase activity"/>
    <property type="evidence" value="ECO:0007669"/>
    <property type="project" value="UniProtKB-EC"/>
</dbReference>
<dbReference type="InterPro" id="IPR029026">
    <property type="entry name" value="tRNA_m1G_MTases_N"/>
</dbReference>
<evidence type="ECO:0000256" key="15">
    <source>
        <dbReference type="PIRSR" id="PIRSR000386-1"/>
    </source>
</evidence>
<comment type="caution">
    <text evidence="17">The sequence shown here is derived from an EMBL/GenBank/DDBJ whole genome shotgun (WGS) entry which is preliminary data.</text>
</comment>
<dbReference type="InterPro" id="IPR023148">
    <property type="entry name" value="tRNA_m1G_MeTrfase_C_sf"/>
</dbReference>
<evidence type="ECO:0000256" key="6">
    <source>
        <dbReference type="ARBA" id="ARBA00014679"/>
    </source>
</evidence>
<sequence length="244" mass="27666">MTFHIITLFPKSFDSYLGESILKRAIEDKKIKVKFYNPREYAVAKHSLLRGGSSKFSKAIRIDRPPFGGGPGMVIQAEPVIKAVEAALRRIRNSELRIKGNLNSKLTIPNSKIIFLSPSGKQFTNKYAETVSKKYTDIIILSGRYEGIDSRVKKIFKMDEISIGPFILTGGELPAMILIDVISRQRRGILGNFDSLEERRVSSSEVYTRPESFKYKGKSYKVPKVLLSGHHKNIESWKKKGRKD</sequence>
<comment type="subunit">
    <text evidence="4">Homodimer.</text>
</comment>
<evidence type="ECO:0000256" key="13">
    <source>
        <dbReference type="ARBA" id="ARBA00033392"/>
    </source>
</evidence>
<dbReference type="Gene3D" id="3.40.1280.10">
    <property type="match status" value="1"/>
</dbReference>
<evidence type="ECO:0000256" key="3">
    <source>
        <dbReference type="ARBA" id="ARBA00007630"/>
    </source>
</evidence>
<dbReference type="PANTHER" id="PTHR46417">
    <property type="entry name" value="TRNA (GUANINE-N(1)-)-METHYLTRANSFERASE"/>
    <property type="match status" value="1"/>
</dbReference>
<keyword evidence="9" id="KW-0808">Transferase</keyword>
<evidence type="ECO:0000256" key="5">
    <source>
        <dbReference type="ARBA" id="ARBA00012807"/>
    </source>
</evidence>
<dbReference type="PIRSF" id="PIRSF000386">
    <property type="entry name" value="tRNA_mtase"/>
    <property type="match status" value="1"/>
</dbReference>
<reference evidence="17 18" key="1">
    <citation type="submission" date="2017-09" db="EMBL/GenBank/DDBJ databases">
        <title>Depth-based differentiation of microbial function through sediment-hosted aquifers and enrichment of novel symbionts in the deep terrestrial subsurface.</title>
        <authorList>
            <person name="Probst A.J."/>
            <person name="Ladd B."/>
            <person name="Jarett J.K."/>
            <person name="Geller-Mcgrath D.E."/>
            <person name="Sieber C.M."/>
            <person name="Emerson J.B."/>
            <person name="Anantharaman K."/>
            <person name="Thomas B.C."/>
            <person name="Malmstrom R."/>
            <person name="Stieglmeier M."/>
            <person name="Klingl A."/>
            <person name="Woyke T."/>
            <person name="Ryan C.M."/>
            <person name="Banfield J.F."/>
        </authorList>
    </citation>
    <scope>NUCLEOTIDE SEQUENCE [LARGE SCALE GENOMIC DNA]</scope>
    <source>
        <strain evidence="17">CG11_big_fil_rev_8_21_14_0_20_40_24</strain>
    </source>
</reference>
<evidence type="ECO:0000313" key="18">
    <source>
        <dbReference type="Proteomes" id="UP000229834"/>
    </source>
</evidence>
<dbReference type="Pfam" id="PF01746">
    <property type="entry name" value="tRNA_m1G_MT"/>
    <property type="match status" value="1"/>
</dbReference>
<dbReference type="AlphaFoldDB" id="A0A2H0K6N9"/>
<dbReference type="PANTHER" id="PTHR46417:SF1">
    <property type="entry name" value="TRNA (GUANINE-N(1)-)-METHYLTRANSFERASE"/>
    <property type="match status" value="1"/>
</dbReference>
<keyword evidence="7" id="KW-0963">Cytoplasm</keyword>
<evidence type="ECO:0000256" key="1">
    <source>
        <dbReference type="ARBA" id="ARBA00002634"/>
    </source>
</evidence>
<dbReference type="InterPro" id="IPR002649">
    <property type="entry name" value="tRNA_m1G_MeTrfase_TrmD"/>
</dbReference>
<keyword evidence="10 15" id="KW-0949">S-adenosyl-L-methionine</keyword>
<dbReference type="GO" id="GO:0002939">
    <property type="term" value="P:tRNA N1-guanine methylation"/>
    <property type="evidence" value="ECO:0007669"/>
    <property type="project" value="TreeGrafter"/>
</dbReference>
<accession>A0A2H0K6N9</accession>
<dbReference type="EMBL" id="PCVC01000047">
    <property type="protein sequence ID" value="PIQ66921.1"/>
    <property type="molecule type" value="Genomic_DNA"/>
</dbReference>
<organism evidence="17 18">
    <name type="scientific">Candidatus Zambryskibacteria bacterium CG11_big_fil_rev_8_21_14_0_20_40_24</name>
    <dbReference type="NCBI Taxonomy" id="1975116"/>
    <lineage>
        <taxon>Bacteria</taxon>
        <taxon>Candidatus Zambryskiibacteriota</taxon>
    </lineage>
</organism>
<evidence type="ECO:0000256" key="4">
    <source>
        <dbReference type="ARBA" id="ARBA00011738"/>
    </source>
</evidence>
<dbReference type="InterPro" id="IPR016009">
    <property type="entry name" value="tRNA_MeTrfase_TRMD/TRM10"/>
</dbReference>
<dbReference type="Gene3D" id="1.10.1270.20">
    <property type="entry name" value="tRNA(m1g37)methyltransferase, domain 2"/>
    <property type="match status" value="1"/>
</dbReference>
<evidence type="ECO:0000256" key="10">
    <source>
        <dbReference type="ARBA" id="ARBA00022691"/>
    </source>
</evidence>
<evidence type="ECO:0000256" key="8">
    <source>
        <dbReference type="ARBA" id="ARBA00022603"/>
    </source>
</evidence>
<dbReference type="EC" id="2.1.1.228" evidence="5"/>
<proteinExistence type="inferred from homology"/>
<evidence type="ECO:0000256" key="7">
    <source>
        <dbReference type="ARBA" id="ARBA00022490"/>
    </source>
</evidence>
<gene>
    <name evidence="17" type="ORF">COV95_01570</name>
</gene>
<dbReference type="InterPro" id="IPR029028">
    <property type="entry name" value="Alpha/beta_knot_MTases"/>
</dbReference>
<protein>
    <recommendedName>
        <fullName evidence="6">tRNA (guanine-N(1)-)-methyltransferase</fullName>
        <ecNumber evidence="5">2.1.1.228</ecNumber>
    </recommendedName>
    <alternativeName>
        <fullName evidence="12">M1G-methyltransferase</fullName>
    </alternativeName>
    <alternativeName>
        <fullName evidence="13">tRNA [GM37] methyltransferase</fullName>
    </alternativeName>
</protein>
<feature type="binding site" evidence="15">
    <location>
        <position position="143"/>
    </location>
    <ligand>
        <name>S-adenosyl-L-methionine</name>
        <dbReference type="ChEBI" id="CHEBI:59789"/>
    </ligand>
</feature>
<evidence type="ECO:0000256" key="14">
    <source>
        <dbReference type="ARBA" id="ARBA00047783"/>
    </source>
</evidence>
<evidence type="ECO:0000256" key="2">
    <source>
        <dbReference type="ARBA" id="ARBA00004496"/>
    </source>
</evidence>
<evidence type="ECO:0000256" key="12">
    <source>
        <dbReference type="ARBA" id="ARBA00029736"/>
    </source>
</evidence>
<comment type="similarity">
    <text evidence="3">Belongs to the RNA methyltransferase TrmD family.</text>
</comment>